<reference evidence="1 2" key="1">
    <citation type="journal article" date="2012" name="Science">
        <title>Ecological populations of bacteria act as socially cohesive units of antibiotic production and resistance.</title>
        <authorList>
            <person name="Cordero O.X."/>
            <person name="Wildschutte H."/>
            <person name="Kirkup B."/>
            <person name="Proehl S."/>
            <person name="Ngo L."/>
            <person name="Hussain F."/>
            <person name="Le Roux F."/>
            <person name="Mincer T."/>
            <person name="Polz M.F."/>
        </authorList>
    </citation>
    <scope>NUCLEOTIDE SEQUENCE [LARGE SCALE GENOMIC DNA]</scope>
    <source>
        <strain evidence="1 2">12E03</strain>
    </source>
</reference>
<accession>A0A1E5FUX4</accession>
<proteinExistence type="predicted"/>
<dbReference type="AlphaFoldDB" id="A0A1E5FUX4"/>
<gene>
    <name evidence="1" type="ORF">A142_17800</name>
</gene>
<evidence type="ECO:0000313" key="1">
    <source>
        <dbReference type="EMBL" id="OEF94282.1"/>
    </source>
</evidence>
<protein>
    <submittedName>
        <fullName evidence="1">Uncharacterized protein</fullName>
    </submittedName>
</protein>
<name>A0A1E5FUX4_VIBSP</name>
<organism evidence="1 2">
    <name type="scientific">Vibrio splendidus 12E03</name>
    <dbReference type="NCBI Taxonomy" id="1191305"/>
    <lineage>
        <taxon>Bacteria</taxon>
        <taxon>Pseudomonadati</taxon>
        <taxon>Pseudomonadota</taxon>
        <taxon>Gammaproteobacteria</taxon>
        <taxon>Vibrionales</taxon>
        <taxon>Vibrionaceae</taxon>
        <taxon>Vibrio</taxon>
    </lineage>
</organism>
<sequence>MATEPTLRDSETIEVTKCSPAASQPWAVKSCIVKTKNALILKTSGLLAPVEPALIVAKIDR</sequence>
<evidence type="ECO:0000313" key="2">
    <source>
        <dbReference type="Proteomes" id="UP000094802"/>
    </source>
</evidence>
<dbReference type="EMBL" id="AJZD02000068">
    <property type="protein sequence ID" value="OEF94282.1"/>
    <property type="molecule type" value="Genomic_DNA"/>
</dbReference>
<comment type="caution">
    <text evidence="1">The sequence shown here is derived from an EMBL/GenBank/DDBJ whole genome shotgun (WGS) entry which is preliminary data.</text>
</comment>
<dbReference type="Proteomes" id="UP000094802">
    <property type="component" value="Unassembled WGS sequence"/>
</dbReference>